<sequence>MIGRCARLALCGITFALAVAPTLTMAERPPYREAREPCADYRPTRQALFGDLHVHSRLSFDSYVSSQRNGPEDAYRYAKGEAITLPDADGEQTVIAQLQRPIDFTAVTDHSELLGPIRLCSAEDSGFVRWHPACVATRSDLFPLQLLAMDYWASVGVTGDSAGETESMVCSLGDCDAAHKQAWQQIQDAAEAHYDRSANCEFTTFVGYEYTDAPNYANLHRNVIFRNANVTDTAISTYDTGSRNVPELWRRLADECTDTDSGCDVMAIPHNPNLAAGLMFPDPANEQEAKDRLFFEPLIELVQHKAASECRFDRLLGRGVDTEDELCDFEQAPSDNLAMLGTIFGEMRASEGEPVSVDDFARRNMVRNVLKDGLALRETSGINPFMQGFIGSTDTHSASPGGAEEDNYTGHLGRRDSGYRNLQDHFYDNPGGLAVVWAEENSRDSVFDAMRRREAYATSGTRPSVRFFAGTDLAGDLCAAPDMLEQAYASGVPMGGELAAGDATPRFLVSAAKDPGVPGNPGQDLQRLQVIKGWLDADGNTQERVFDIAGDADNGAWVDEDSCAPTGAGAAQLCSVWEDSDYTANQRAFYYVRVLENPSCRWSTRQCQAAGINPFSSSCLTQAEAMNAKLNDEGAIGNVYDRCCLAAEHESFYSPVIQERAWTSPIWINP</sequence>
<dbReference type="Proteomes" id="UP000644693">
    <property type="component" value="Unassembled WGS sequence"/>
</dbReference>
<feature type="chain" id="PRO_5037735700" description="DUF3604 domain-containing protein" evidence="2">
    <location>
        <begin position="27"/>
        <end position="670"/>
    </location>
</feature>
<evidence type="ECO:0000313" key="3">
    <source>
        <dbReference type="EMBL" id="GHD28089.1"/>
    </source>
</evidence>
<dbReference type="AlphaFoldDB" id="A0A918XDV6"/>
<evidence type="ECO:0000256" key="2">
    <source>
        <dbReference type="SAM" id="SignalP"/>
    </source>
</evidence>
<accession>A0A918XDV6</accession>
<dbReference type="EMBL" id="BMYM01000001">
    <property type="protein sequence ID" value="GHD28089.1"/>
    <property type="molecule type" value="Genomic_DNA"/>
</dbReference>
<gene>
    <name evidence="3" type="ORF">GCM10007053_07120</name>
</gene>
<keyword evidence="2" id="KW-0732">Signal</keyword>
<organism evidence="3 4">
    <name type="scientific">Parahalioglobus pacificus</name>
    <dbReference type="NCBI Taxonomy" id="930806"/>
    <lineage>
        <taxon>Bacteria</taxon>
        <taxon>Pseudomonadati</taxon>
        <taxon>Pseudomonadota</taxon>
        <taxon>Gammaproteobacteria</taxon>
        <taxon>Cellvibrionales</taxon>
        <taxon>Halieaceae</taxon>
        <taxon>Parahalioglobus</taxon>
    </lineage>
</organism>
<dbReference type="InterPro" id="IPR022028">
    <property type="entry name" value="DUF3604"/>
</dbReference>
<dbReference type="Gene3D" id="3.20.20.140">
    <property type="entry name" value="Metal-dependent hydrolases"/>
    <property type="match status" value="1"/>
</dbReference>
<reference evidence="3" key="1">
    <citation type="journal article" date="2014" name="Int. J. Syst. Evol. Microbiol.">
        <title>Complete genome sequence of Corynebacterium casei LMG S-19264T (=DSM 44701T), isolated from a smear-ripened cheese.</title>
        <authorList>
            <consortium name="US DOE Joint Genome Institute (JGI-PGF)"/>
            <person name="Walter F."/>
            <person name="Albersmeier A."/>
            <person name="Kalinowski J."/>
            <person name="Ruckert C."/>
        </authorList>
    </citation>
    <scope>NUCLEOTIDE SEQUENCE</scope>
    <source>
        <strain evidence="3">KCTC 23430</strain>
    </source>
</reference>
<dbReference type="RefSeq" id="WP_229802567.1">
    <property type="nucleotide sequence ID" value="NZ_BMYM01000001.1"/>
</dbReference>
<name>A0A918XDV6_9GAMM</name>
<reference evidence="3" key="2">
    <citation type="submission" date="2020-09" db="EMBL/GenBank/DDBJ databases">
        <authorList>
            <person name="Sun Q."/>
            <person name="Kim S."/>
        </authorList>
    </citation>
    <scope>NUCLEOTIDE SEQUENCE</scope>
    <source>
        <strain evidence="3">KCTC 23430</strain>
    </source>
</reference>
<comment type="caution">
    <text evidence="3">The sequence shown here is derived from an EMBL/GenBank/DDBJ whole genome shotgun (WGS) entry which is preliminary data.</text>
</comment>
<dbReference type="Pfam" id="PF12228">
    <property type="entry name" value="DUF3604"/>
    <property type="match status" value="1"/>
</dbReference>
<evidence type="ECO:0000256" key="1">
    <source>
        <dbReference type="SAM" id="MobiDB-lite"/>
    </source>
</evidence>
<proteinExistence type="predicted"/>
<protein>
    <recommendedName>
        <fullName evidence="5">DUF3604 domain-containing protein</fullName>
    </recommendedName>
</protein>
<evidence type="ECO:0008006" key="5">
    <source>
        <dbReference type="Google" id="ProtNLM"/>
    </source>
</evidence>
<feature type="region of interest" description="Disordered" evidence="1">
    <location>
        <begin position="391"/>
        <end position="415"/>
    </location>
</feature>
<keyword evidence="4" id="KW-1185">Reference proteome</keyword>
<feature type="signal peptide" evidence="2">
    <location>
        <begin position="1"/>
        <end position="26"/>
    </location>
</feature>
<evidence type="ECO:0000313" key="4">
    <source>
        <dbReference type="Proteomes" id="UP000644693"/>
    </source>
</evidence>